<protein>
    <recommendedName>
        <fullName evidence="2">Protein kinase domain-containing protein</fullName>
    </recommendedName>
</protein>
<dbReference type="Proteomes" id="UP000639338">
    <property type="component" value="Unassembled WGS sequence"/>
</dbReference>
<dbReference type="EMBL" id="JACMRX010000005">
    <property type="protein sequence ID" value="KAF7989241.1"/>
    <property type="molecule type" value="Genomic_DNA"/>
</dbReference>
<dbReference type="OrthoDB" id="10045021at2759"/>
<organism evidence="3 4">
    <name type="scientific">Aphidius gifuensis</name>
    <name type="common">Parasitoid wasp</name>
    <dbReference type="NCBI Taxonomy" id="684658"/>
    <lineage>
        <taxon>Eukaryota</taxon>
        <taxon>Metazoa</taxon>
        <taxon>Ecdysozoa</taxon>
        <taxon>Arthropoda</taxon>
        <taxon>Hexapoda</taxon>
        <taxon>Insecta</taxon>
        <taxon>Pterygota</taxon>
        <taxon>Neoptera</taxon>
        <taxon>Endopterygota</taxon>
        <taxon>Hymenoptera</taxon>
        <taxon>Apocrita</taxon>
        <taxon>Ichneumonoidea</taxon>
        <taxon>Braconidae</taxon>
        <taxon>Aphidiinae</taxon>
        <taxon>Aphidius</taxon>
    </lineage>
</organism>
<gene>
    <name evidence="3" type="ORF">HCN44_007838</name>
</gene>
<evidence type="ECO:0000256" key="1">
    <source>
        <dbReference type="SAM" id="MobiDB-lite"/>
    </source>
</evidence>
<reference evidence="3 4" key="1">
    <citation type="submission" date="2020-08" db="EMBL/GenBank/DDBJ databases">
        <title>Aphidius gifuensis genome sequencing and assembly.</title>
        <authorList>
            <person name="Du Z."/>
        </authorList>
    </citation>
    <scope>NUCLEOTIDE SEQUENCE [LARGE SCALE GENOMIC DNA]</scope>
    <source>
        <strain evidence="3">YNYX2018</strain>
        <tissue evidence="3">Adults</tissue>
    </source>
</reference>
<evidence type="ECO:0000313" key="3">
    <source>
        <dbReference type="EMBL" id="KAF7989241.1"/>
    </source>
</evidence>
<dbReference type="AlphaFoldDB" id="A0A834XNG6"/>
<dbReference type="GO" id="GO:0005524">
    <property type="term" value="F:ATP binding"/>
    <property type="evidence" value="ECO:0007669"/>
    <property type="project" value="InterPro"/>
</dbReference>
<proteinExistence type="predicted"/>
<feature type="domain" description="Protein kinase" evidence="2">
    <location>
        <begin position="163"/>
        <end position="417"/>
    </location>
</feature>
<feature type="compositionally biased region" description="Basic and acidic residues" evidence="1">
    <location>
        <begin position="9"/>
        <end position="35"/>
    </location>
</feature>
<dbReference type="SUPFAM" id="SSF56112">
    <property type="entry name" value="Protein kinase-like (PK-like)"/>
    <property type="match status" value="1"/>
</dbReference>
<name>A0A834XNG6_APHGI</name>
<evidence type="ECO:0000313" key="4">
    <source>
        <dbReference type="Proteomes" id="UP000639338"/>
    </source>
</evidence>
<feature type="region of interest" description="Disordered" evidence="1">
    <location>
        <begin position="1"/>
        <end position="55"/>
    </location>
</feature>
<dbReference type="Gene3D" id="1.10.510.10">
    <property type="entry name" value="Transferase(Phosphotransferase) domain 1"/>
    <property type="match status" value="1"/>
</dbReference>
<dbReference type="SMART" id="SM00220">
    <property type="entry name" value="S_TKc"/>
    <property type="match status" value="1"/>
</dbReference>
<keyword evidence="4" id="KW-1185">Reference proteome</keyword>
<sequence length="465" mass="53364">MFNLYQTLNKKEEGDSPRRRVSDVTGHDRFYQERPRSRRKRRPISRRTRSATEFDSDAMVTARSTNAFTRRNRSASIESTDDNDDGFQLTNKIDSLAKILFNRVSVAKANRDNEIKNGKNQYESLDQGASIRNDSGECMELEIRTRTRALVICEIYTQRTDRYSVIKQLALLGSRIDKNWFAVRDTLLKTDRILTMVPLNRFCPVIVTPSTREILNKLFLALQHPYVCPVFDSEFIDFESNKFIIMVQPINQGSLKDLIYGIEKNCWNADWGVKYASRGSGLVLHQIQRLGRQVLEALIFLRERGFPTVTHLHSGNVLIQNGVARITGLENSLFGFTSRVHSVITSKYVPKNSVDCVCFGHMLFEMCTGYELCSFQPSPIHMADLDKYPLVADLMKLIFNQPGYYPSIEELLIHDLFRNIDLREMRHAPATMFAPIVTPSIVGLLEGVKRHNSARSSYVNRELAY</sequence>
<feature type="compositionally biased region" description="Basic residues" evidence="1">
    <location>
        <begin position="36"/>
        <end position="49"/>
    </location>
</feature>
<comment type="caution">
    <text evidence="3">The sequence shown here is derived from an EMBL/GenBank/DDBJ whole genome shotgun (WGS) entry which is preliminary data.</text>
</comment>
<dbReference type="GO" id="GO:0004672">
    <property type="term" value="F:protein kinase activity"/>
    <property type="evidence" value="ECO:0007669"/>
    <property type="project" value="InterPro"/>
</dbReference>
<dbReference type="InterPro" id="IPR000719">
    <property type="entry name" value="Prot_kinase_dom"/>
</dbReference>
<dbReference type="InterPro" id="IPR011009">
    <property type="entry name" value="Kinase-like_dom_sf"/>
</dbReference>
<evidence type="ECO:0000259" key="2">
    <source>
        <dbReference type="SMART" id="SM00220"/>
    </source>
</evidence>
<accession>A0A834XNG6</accession>